<dbReference type="AlphaFoldDB" id="A0A7Z7VWM7"/>
<organism evidence="7">
    <name type="scientific">Staphylococcus schleiferi</name>
    <dbReference type="NCBI Taxonomy" id="1295"/>
    <lineage>
        <taxon>Bacteria</taxon>
        <taxon>Bacillati</taxon>
        <taxon>Bacillota</taxon>
        <taxon>Bacilli</taxon>
        <taxon>Bacillales</taxon>
        <taxon>Staphylococcaceae</taxon>
        <taxon>Staphylococcus</taxon>
    </lineage>
</organism>
<evidence type="ECO:0000259" key="5">
    <source>
        <dbReference type="PROSITE" id="PS50305"/>
    </source>
</evidence>
<keyword evidence="7" id="KW-0378">Hydrolase</keyword>
<dbReference type="EMBL" id="UHEF01000001">
    <property type="protein sequence ID" value="SUM85935.1"/>
    <property type="molecule type" value="Genomic_DNA"/>
</dbReference>
<dbReference type="Pfam" id="PF02146">
    <property type="entry name" value="SIR2"/>
    <property type="match status" value="1"/>
</dbReference>
<protein>
    <recommendedName>
        <fullName evidence="1">protein acetyllysine N-acetyltransferase</fullName>
        <ecNumber evidence="1">2.3.1.286</ecNumber>
    </recommendedName>
</protein>
<dbReference type="InterPro" id="IPR026590">
    <property type="entry name" value="Ssirtuin_cat_dom"/>
</dbReference>
<gene>
    <name evidence="7" type="primary">cobB_1</name>
    <name evidence="7" type="ORF">NCTC12218_00095</name>
</gene>
<dbReference type="Proteomes" id="UP000264146">
    <property type="component" value="Chromosome"/>
</dbReference>
<dbReference type="EMBL" id="LR962863">
    <property type="protein sequence ID" value="CAD7358514.1"/>
    <property type="molecule type" value="Genomic_DNA"/>
</dbReference>
<evidence type="ECO:0000256" key="2">
    <source>
        <dbReference type="ARBA" id="ARBA00022679"/>
    </source>
</evidence>
<dbReference type="PANTHER" id="PTHR11085:SF4">
    <property type="entry name" value="NAD-DEPENDENT PROTEIN DEACYLASE"/>
    <property type="match status" value="1"/>
</dbReference>
<dbReference type="GO" id="GO:0016787">
    <property type="term" value="F:hydrolase activity"/>
    <property type="evidence" value="ECO:0007669"/>
    <property type="project" value="UniProtKB-KW"/>
</dbReference>
<reference evidence="7" key="1">
    <citation type="submission" date="2018-06" db="EMBL/GenBank/DDBJ databases">
        <authorList>
            <consortium name="Pathogen Informatics"/>
            <person name="Doyle S."/>
        </authorList>
    </citation>
    <scope>NUCLEOTIDE SEQUENCE [LARGE SCALE GENOMIC DNA]</scope>
    <source>
        <strain evidence="7">NCTC12218</strain>
    </source>
</reference>
<proteinExistence type="predicted"/>
<dbReference type="InterPro" id="IPR003000">
    <property type="entry name" value="Sirtuin"/>
</dbReference>
<dbReference type="PANTHER" id="PTHR11085">
    <property type="entry name" value="NAD-DEPENDENT PROTEIN DEACYLASE SIRTUIN-5, MITOCHONDRIAL-RELATED"/>
    <property type="match status" value="1"/>
</dbReference>
<dbReference type="NCBIfam" id="NF001752">
    <property type="entry name" value="PRK00481.1-1"/>
    <property type="match status" value="1"/>
</dbReference>
<name>A0A7Z7VWM7_STASC</name>
<dbReference type="InterPro" id="IPR050134">
    <property type="entry name" value="NAD-dep_sirtuin_deacylases"/>
</dbReference>
<evidence type="ECO:0000313" key="6">
    <source>
        <dbReference type="EMBL" id="CAD7358514.1"/>
    </source>
</evidence>
<dbReference type="Gene3D" id="3.30.1600.10">
    <property type="entry name" value="SIR2/SIRT2 'Small Domain"/>
    <property type="match status" value="1"/>
</dbReference>
<evidence type="ECO:0000313" key="7">
    <source>
        <dbReference type="EMBL" id="SUM85935.1"/>
    </source>
</evidence>
<dbReference type="InterPro" id="IPR029035">
    <property type="entry name" value="DHS-like_NAD/FAD-binding_dom"/>
</dbReference>
<dbReference type="EC" id="2.3.1.286" evidence="1"/>
<dbReference type="GO" id="GO:0017136">
    <property type="term" value="F:histone deacetylase activity, NAD-dependent"/>
    <property type="evidence" value="ECO:0007669"/>
    <property type="project" value="TreeGrafter"/>
</dbReference>
<dbReference type="GO" id="GO:0070403">
    <property type="term" value="F:NAD+ binding"/>
    <property type="evidence" value="ECO:0007669"/>
    <property type="project" value="InterPro"/>
</dbReference>
<accession>A0A7Z7VWM7</accession>
<keyword evidence="3" id="KW-0520">NAD</keyword>
<dbReference type="RefSeq" id="WP_126495975.1">
    <property type="nucleotide sequence ID" value="NZ_LR962863.1"/>
</dbReference>
<comment type="caution">
    <text evidence="4">Lacks conserved residue(s) required for the propagation of feature annotation.</text>
</comment>
<evidence type="ECO:0000256" key="3">
    <source>
        <dbReference type="ARBA" id="ARBA00023027"/>
    </source>
</evidence>
<feature type="domain" description="Deacetylase sirtuin-type" evidence="5">
    <location>
        <begin position="1"/>
        <end position="244"/>
    </location>
</feature>
<keyword evidence="2" id="KW-0808">Transferase</keyword>
<sequence length="244" mass="26879">MNESIEKLKTIMNQSHKIVFFTGAGVSVASGIPDFRSIGGLYDEISKKGYSPEYLLSADYLHSDPIGFMDFCHQYLLFADKAPNPVHQWIAQLEKNQCSLGVITQNIDGLHTDAGSHNVDELHGTLNRFYAVEGNETYTKEEVIAKNLYQSERNGSPIRPDIVLYGEALNQSTLLNAVFKIKAADTLVVLGSSLVVQPAAGLISEFEGENLVIINRDPTPYDSHANLVIHDDMVGVVEALQQLD</sequence>
<reference evidence="6 8" key="2">
    <citation type="submission" date="2020-11" db="EMBL/GenBank/DDBJ databases">
        <authorList>
            <consortium name="Pathogen Informatics"/>
        </authorList>
    </citation>
    <scope>NUCLEOTIDE SEQUENCE [LARGE SCALE GENOMIC DNA]</scope>
    <source>
        <strain evidence="6 8">NCTC12218</strain>
    </source>
</reference>
<dbReference type="Gene3D" id="3.40.50.1220">
    <property type="entry name" value="TPP-binding domain"/>
    <property type="match status" value="1"/>
</dbReference>
<dbReference type="SUPFAM" id="SSF52467">
    <property type="entry name" value="DHS-like NAD/FAD-binding domain"/>
    <property type="match status" value="1"/>
</dbReference>
<evidence type="ECO:0000256" key="1">
    <source>
        <dbReference type="ARBA" id="ARBA00012928"/>
    </source>
</evidence>
<evidence type="ECO:0000256" key="4">
    <source>
        <dbReference type="PROSITE-ProRule" id="PRU00236"/>
    </source>
</evidence>
<dbReference type="PROSITE" id="PS50305">
    <property type="entry name" value="SIRTUIN"/>
    <property type="match status" value="1"/>
</dbReference>
<dbReference type="InterPro" id="IPR026591">
    <property type="entry name" value="Sirtuin_cat_small_dom_sf"/>
</dbReference>
<evidence type="ECO:0000313" key="8">
    <source>
        <dbReference type="Proteomes" id="UP000264146"/>
    </source>
</evidence>